<organism evidence="2 3">
    <name type="scientific">Aspergillus luchuensis (strain CBS 106.47)</name>
    <dbReference type="NCBI Taxonomy" id="1137211"/>
    <lineage>
        <taxon>Eukaryota</taxon>
        <taxon>Fungi</taxon>
        <taxon>Dikarya</taxon>
        <taxon>Ascomycota</taxon>
        <taxon>Pezizomycotina</taxon>
        <taxon>Eurotiomycetes</taxon>
        <taxon>Eurotiomycetidae</taxon>
        <taxon>Eurotiales</taxon>
        <taxon>Aspergillaceae</taxon>
        <taxon>Aspergillus</taxon>
        <taxon>Aspergillus subgen. Circumdati</taxon>
    </lineage>
</organism>
<keyword evidence="1" id="KW-0812">Transmembrane</keyword>
<protein>
    <submittedName>
        <fullName evidence="2">Uncharacterized protein</fullName>
    </submittedName>
</protein>
<evidence type="ECO:0000313" key="2">
    <source>
        <dbReference type="EMBL" id="OJZ81475.1"/>
    </source>
</evidence>
<proteinExistence type="predicted"/>
<evidence type="ECO:0000256" key="1">
    <source>
        <dbReference type="SAM" id="Phobius"/>
    </source>
</evidence>
<name>A0A1M3T408_ASPLC</name>
<dbReference type="EMBL" id="KV878250">
    <property type="protein sequence ID" value="OJZ81475.1"/>
    <property type="molecule type" value="Genomic_DNA"/>
</dbReference>
<accession>A0A1M3T408</accession>
<keyword evidence="1" id="KW-1133">Transmembrane helix</keyword>
<dbReference type="VEuPathDB" id="FungiDB:ASPFODRAFT_374864"/>
<keyword evidence="1" id="KW-0472">Membrane</keyword>
<evidence type="ECO:0000313" key="3">
    <source>
        <dbReference type="Proteomes" id="UP000184063"/>
    </source>
</evidence>
<reference evidence="3" key="1">
    <citation type="journal article" date="2017" name="Genome Biol.">
        <title>Comparative genomics reveals high biological diversity and specific adaptations in the industrially and medically important fungal genus Aspergillus.</title>
        <authorList>
            <person name="de Vries R.P."/>
            <person name="Riley R."/>
            <person name="Wiebenga A."/>
            <person name="Aguilar-Osorio G."/>
            <person name="Amillis S."/>
            <person name="Uchima C.A."/>
            <person name="Anderluh G."/>
            <person name="Asadollahi M."/>
            <person name="Askin M."/>
            <person name="Barry K."/>
            <person name="Battaglia E."/>
            <person name="Bayram O."/>
            <person name="Benocci T."/>
            <person name="Braus-Stromeyer S.A."/>
            <person name="Caldana C."/>
            <person name="Canovas D."/>
            <person name="Cerqueira G.C."/>
            <person name="Chen F."/>
            <person name="Chen W."/>
            <person name="Choi C."/>
            <person name="Clum A."/>
            <person name="Dos Santos R.A."/>
            <person name="Damasio A.R."/>
            <person name="Diallinas G."/>
            <person name="Emri T."/>
            <person name="Fekete E."/>
            <person name="Flipphi M."/>
            <person name="Freyberg S."/>
            <person name="Gallo A."/>
            <person name="Gournas C."/>
            <person name="Habgood R."/>
            <person name="Hainaut M."/>
            <person name="Harispe M.L."/>
            <person name="Henrissat B."/>
            <person name="Hilden K.S."/>
            <person name="Hope R."/>
            <person name="Hossain A."/>
            <person name="Karabika E."/>
            <person name="Karaffa L."/>
            <person name="Karanyi Z."/>
            <person name="Krasevec N."/>
            <person name="Kuo A."/>
            <person name="Kusch H."/>
            <person name="LaButti K."/>
            <person name="Lagendijk E.L."/>
            <person name="Lapidus A."/>
            <person name="Levasseur A."/>
            <person name="Lindquist E."/>
            <person name="Lipzen A."/>
            <person name="Logrieco A.F."/>
            <person name="MacCabe A."/>
            <person name="Maekelae M.R."/>
            <person name="Malavazi I."/>
            <person name="Melin P."/>
            <person name="Meyer V."/>
            <person name="Mielnichuk N."/>
            <person name="Miskei M."/>
            <person name="Molnar A.P."/>
            <person name="Mule G."/>
            <person name="Ngan C.Y."/>
            <person name="Orejas M."/>
            <person name="Orosz E."/>
            <person name="Ouedraogo J.P."/>
            <person name="Overkamp K.M."/>
            <person name="Park H.-S."/>
            <person name="Perrone G."/>
            <person name="Piumi F."/>
            <person name="Punt P.J."/>
            <person name="Ram A.F."/>
            <person name="Ramon A."/>
            <person name="Rauscher S."/>
            <person name="Record E."/>
            <person name="Riano-Pachon D.M."/>
            <person name="Robert V."/>
            <person name="Roehrig J."/>
            <person name="Ruller R."/>
            <person name="Salamov A."/>
            <person name="Salih N.S."/>
            <person name="Samson R.A."/>
            <person name="Sandor E."/>
            <person name="Sanguinetti M."/>
            <person name="Schuetze T."/>
            <person name="Sepcic K."/>
            <person name="Shelest E."/>
            <person name="Sherlock G."/>
            <person name="Sophianopoulou V."/>
            <person name="Squina F.M."/>
            <person name="Sun H."/>
            <person name="Susca A."/>
            <person name="Todd R.B."/>
            <person name="Tsang A."/>
            <person name="Unkles S.E."/>
            <person name="van de Wiele N."/>
            <person name="van Rossen-Uffink D."/>
            <person name="Oliveira J.V."/>
            <person name="Vesth T.C."/>
            <person name="Visser J."/>
            <person name="Yu J.-H."/>
            <person name="Zhou M."/>
            <person name="Andersen M.R."/>
            <person name="Archer D.B."/>
            <person name="Baker S.E."/>
            <person name="Benoit I."/>
            <person name="Brakhage A.A."/>
            <person name="Braus G.H."/>
            <person name="Fischer R."/>
            <person name="Frisvad J.C."/>
            <person name="Goldman G.H."/>
            <person name="Houbraken J."/>
            <person name="Oakley B."/>
            <person name="Pocsi I."/>
            <person name="Scazzocchio C."/>
            <person name="Seiboth B."/>
            <person name="vanKuyk P.A."/>
            <person name="Wortman J."/>
            <person name="Dyer P.S."/>
            <person name="Grigoriev I.V."/>
        </authorList>
    </citation>
    <scope>NUCLEOTIDE SEQUENCE [LARGE SCALE GENOMIC DNA]</scope>
    <source>
        <strain evidence="3">CBS 106.47</strain>
    </source>
</reference>
<dbReference type="AlphaFoldDB" id="A0A1M3T408"/>
<dbReference type="Proteomes" id="UP000184063">
    <property type="component" value="Unassembled WGS sequence"/>
</dbReference>
<sequence>MLSSIRFWPGRFAKTLARYMLLLLSTLWGCALVTVFFIMLCVRVFSQPILHSVALCCVAGSPVTMRRETCDDRLGGELCLVKLW</sequence>
<feature type="transmembrane region" description="Helical" evidence="1">
    <location>
        <begin position="21"/>
        <end position="45"/>
    </location>
</feature>
<gene>
    <name evidence="2" type="ORF">ASPFODRAFT_374864</name>
</gene>